<dbReference type="RefSeq" id="WP_161101911.1">
    <property type="nucleotide sequence ID" value="NZ_JBHLYI010000005.1"/>
</dbReference>
<keyword evidence="1" id="KW-0472">Membrane</keyword>
<keyword evidence="1" id="KW-1133">Transmembrane helix</keyword>
<protein>
    <submittedName>
        <fullName evidence="2">Uncharacterized protein</fullName>
    </submittedName>
</protein>
<name>A0A6I4VZN4_9ACTN</name>
<keyword evidence="3" id="KW-1185">Reference proteome</keyword>
<dbReference type="OrthoDB" id="3542690at2"/>
<dbReference type="EMBL" id="WUTW01000001">
    <property type="protein sequence ID" value="MXQ63809.1"/>
    <property type="molecule type" value="Genomic_DNA"/>
</dbReference>
<reference evidence="2 3" key="1">
    <citation type="submission" date="2019-12" db="EMBL/GenBank/DDBJ databases">
        <title>Nocardia macrotermitis sp. nov. and Nocardia aurantia sp. nov., isolated from the gut of the fungus growing-termite Macrotermes natalensis.</title>
        <authorList>
            <person name="Christine B."/>
            <person name="Rene B."/>
        </authorList>
    </citation>
    <scope>NUCLEOTIDE SEQUENCE [LARGE SCALE GENOMIC DNA]</scope>
    <source>
        <strain evidence="2 3">DSM 102126</strain>
    </source>
</reference>
<keyword evidence="1" id="KW-0812">Transmembrane</keyword>
<dbReference type="PANTHER" id="PTHR42305:SF1">
    <property type="entry name" value="MEMBRANE PROTEIN RV1733C-RELATED"/>
    <property type="match status" value="1"/>
</dbReference>
<evidence type="ECO:0000256" key="1">
    <source>
        <dbReference type="SAM" id="Phobius"/>
    </source>
</evidence>
<feature type="transmembrane region" description="Helical" evidence="1">
    <location>
        <begin position="162"/>
        <end position="184"/>
    </location>
</feature>
<gene>
    <name evidence="2" type="ORF">GQ466_07160</name>
</gene>
<dbReference type="Proteomes" id="UP000431901">
    <property type="component" value="Unassembled WGS sequence"/>
</dbReference>
<organism evidence="2 3">
    <name type="scientific">Actinomadura rayongensis</name>
    <dbReference type="NCBI Taxonomy" id="1429076"/>
    <lineage>
        <taxon>Bacteria</taxon>
        <taxon>Bacillati</taxon>
        <taxon>Actinomycetota</taxon>
        <taxon>Actinomycetes</taxon>
        <taxon>Streptosporangiales</taxon>
        <taxon>Thermomonosporaceae</taxon>
        <taxon>Actinomadura</taxon>
    </lineage>
</organism>
<comment type="caution">
    <text evidence="2">The sequence shown here is derived from an EMBL/GenBank/DDBJ whole genome shotgun (WGS) entry which is preliminary data.</text>
</comment>
<dbReference type="AlphaFoldDB" id="A0A6I4VZN4"/>
<evidence type="ECO:0000313" key="2">
    <source>
        <dbReference type="EMBL" id="MXQ63809.1"/>
    </source>
</evidence>
<sequence length="213" mass="23792">MRFSGDGPERRRARRALRRVRRGRFRRALGFTRNPLLRHIDRVQQYCAAGLLLFALVIVPATAVWLGGWAYVAGRDAERAERAGRTRVPVTVTATGGLGTTGDRYVHETVQGVWTGPDGQRRTGTLPAWKDAEVGERRLVWMDRDGMPTVRPRPHSRTVTDAAYAGVVGGLGAVVPVGLAYWALRARCDRVRYRLWEADWARMDTDAGNSRPS</sequence>
<dbReference type="InterPro" id="IPR039708">
    <property type="entry name" value="MT1774/Rv1733c-like"/>
</dbReference>
<dbReference type="PANTHER" id="PTHR42305">
    <property type="entry name" value="MEMBRANE PROTEIN RV1733C-RELATED"/>
    <property type="match status" value="1"/>
</dbReference>
<proteinExistence type="predicted"/>
<feature type="transmembrane region" description="Helical" evidence="1">
    <location>
        <begin position="46"/>
        <end position="72"/>
    </location>
</feature>
<accession>A0A6I4VZN4</accession>
<evidence type="ECO:0000313" key="3">
    <source>
        <dbReference type="Proteomes" id="UP000431901"/>
    </source>
</evidence>